<evidence type="ECO:0000313" key="2">
    <source>
        <dbReference type="EMBL" id="OMJ67780.1"/>
    </source>
</evidence>
<proteinExistence type="predicted"/>
<protein>
    <submittedName>
        <fullName evidence="2">Uncharacterized protein</fullName>
    </submittedName>
</protein>
<dbReference type="AlphaFoldDB" id="A0A1R2ATQ1"/>
<dbReference type="EMBL" id="MPUH01001438">
    <property type="protein sequence ID" value="OMJ67780.1"/>
    <property type="molecule type" value="Genomic_DNA"/>
</dbReference>
<reference evidence="2 3" key="1">
    <citation type="submission" date="2016-11" db="EMBL/GenBank/DDBJ databases">
        <title>The macronuclear genome of Stentor coeruleus: a giant cell with tiny introns.</title>
        <authorList>
            <person name="Slabodnick M."/>
            <person name="Ruby J.G."/>
            <person name="Reiff S.B."/>
            <person name="Swart E.C."/>
            <person name="Gosai S."/>
            <person name="Prabakaran S."/>
            <person name="Witkowska E."/>
            <person name="Larue G.E."/>
            <person name="Fisher S."/>
            <person name="Freeman R.M."/>
            <person name="Gunawardena J."/>
            <person name="Chu W."/>
            <person name="Stover N.A."/>
            <person name="Gregory B.D."/>
            <person name="Nowacki M."/>
            <person name="Derisi J."/>
            <person name="Roy S.W."/>
            <person name="Marshall W.F."/>
            <person name="Sood P."/>
        </authorList>
    </citation>
    <scope>NUCLEOTIDE SEQUENCE [LARGE SCALE GENOMIC DNA]</scope>
    <source>
        <strain evidence="2">WM001</strain>
    </source>
</reference>
<gene>
    <name evidence="2" type="ORF">SteCoe_34979</name>
</gene>
<keyword evidence="3" id="KW-1185">Reference proteome</keyword>
<dbReference type="Proteomes" id="UP000187209">
    <property type="component" value="Unassembled WGS sequence"/>
</dbReference>
<feature type="region of interest" description="Disordered" evidence="1">
    <location>
        <begin position="1"/>
        <end position="31"/>
    </location>
</feature>
<evidence type="ECO:0000313" key="3">
    <source>
        <dbReference type="Proteomes" id="UP000187209"/>
    </source>
</evidence>
<organism evidence="2 3">
    <name type="scientific">Stentor coeruleus</name>
    <dbReference type="NCBI Taxonomy" id="5963"/>
    <lineage>
        <taxon>Eukaryota</taxon>
        <taxon>Sar</taxon>
        <taxon>Alveolata</taxon>
        <taxon>Ciliophora</taxon>
        <taxon>Postciliodesmatophora</taxon>
        <taxon>Heterotrichea</taxon>
        <taxon>Heterotrichida</taxon>
        <taxon>Stentoridae</taxon>
        <taxon>Stentor</taxon>
    </lineage>
</organism>
<accession>A0A1R2ATQ1</accession>
<feature type="compositionally biased region" description="Polar residues" evidence="1">
    <location>
        <begin position="9"/>
        <end position="19"/>
    </location>
</feature>
<sequence length="114" mass="12811">MITGPKFSICNTRSRSKSPISPGPGQYEVPLTERPRSVIFPKSERKLIRGGSISPGPAHYTSKSKFFTQTCTFPKAPKNPDKKPTQIGPGCYEILSKSKFRFAFTKERRKSPFE</sequence>
<evidence type="ECO:0000256" key="1">
    <source>
        <dbReference type="SAM" id="MobiDB-lite"/>
    </source>
</evidence>
<dbReference type="InterPro" id="IPR010736">
    <property type="entry name" value="SHIPPO-rpt"/>
</dbReference>
<name>A0A1R2ATQ1_9CILI</name>
<dbReference type="Pfam" id="PF07004">
    <property type="entry name" value="SHIPPO-rpt"/>
    <property type="match status" value="1"/>
</dbReference>
<comment type="caution">
    <text evidence="2">The sequence shown here is derived from an EMBL/GenBank/DDBJ whole genome shotgun (WGS) entry which is preliminary data.</text>
</comment>